<dbReference type="InterPro" id="IPR051910">
    <property type="entry name" value="ComF/GntX_DNA_util-trans"/>
</dbReference>
<keyword evidence="3" id="KW-0328">Glycosyltransferase</keyword>
<organism evidence="3 4">
    <name type="scientific">Roseospira goensis</name>
    <dbReference type="NCBI Taxonomy" id="391922"/>
    <lineage>
        <taxon>Bacteria</taxon>
        <taxon>Pseudomonadati</taxon>
        <taxon>Pseudomonadota</taxon>
        <taxon>Alphaproteobacteria</taxon>
        <taxon>Rhodospirillales</taxon>
        <taxon>Rhodospirillaceae</taxon>
        <taxon>Roseospira</taxon>
    </lineage>
</organism>
<dbReference type="PANTHER" id="PTHR47505:SF1">
    <property type="entry name" value="DNA UTILIZATION PROTEIN YHGH"/>
    <property type="match status" value="1"/>
</dbReference>
<comment type="similarity">
    <text evidence="1">Belongs to the ComF/GntX family.</text>
</comment>
<dbReference type="SUPFAM" id="SSF53271">
    <property type="entry name" value="PRTase-like"/>
    <property type="match status" value="1"/>
</dbReference>
<dbReference type="InterPro" id="IPR000836">
    <property type="entry name" value="PRTase_dom"/>
</dbReference>
<dbReference type="CDD" id="cd06223">
    <property type="entry name" value="PRTases_typeI"/>
    <property type="match status" value="1"/>
</dbReference>
<evidence type="ECO:0000313" key="3">
    <source>
        <dbReference type="EMBL" id="MBB4285014.1"/>
    </source>
</evidence>
<reference evidence="3 4" key="1">
    <citation type="submission" date="2020-08" db="EMBL/GenBank/DDBJ databases">
        <title>Genome sequencing of Purple Non-Sulfur Bacteria from various extreme environments.</title>
        <authorList>
            <person name="Mayer M."/>
        </authorList>
    </citation>
    <scope>NUCLEOTIDE SEQUENCE [LARGE SCALE GENOMIC DNA]</scope>
    <source>
        <strain evidence="3 4">JA135</strain>
    </source>
</reference>
<dbReference type="Proteomes" id="UP000555728">
    <property type="component" value="Unassembled WGS sequence"/>
</dbReference>
<feature type="domain" description="Phosphoribosyltransferase" evidence="2">
    <location>
        <begin position="134"/>
        <end position="190"/>
    </location>
</feature>
<accession>A0A7W6WJU5</accession>
<name>A0A7W6WJU5_9PROT</name>
<dbReference type="RefSeq" id="WP_184431800.1">
    <property type="nucleotide sequence ID" value="NZ_JACIGI010000004.1"/>
</dbReference>
<evidence type="ECO:0000259" key="2">
    <source>
        <dbReference type="Pfam" id="PF00156"/>
    </source>
</evidence>
<dbReference type="Gene3D" id="3.40.50.2020">
    <property type="match status" value="1"/>
</dbReference>
<proteinExistence type="inferred from homology"/>
<dbReference type="InterPro" id="IPR029057">
    <property type="entry name" value="PRTase-like"/>
</dbReference>
<evidence type="ECO:0000313" key="4">
    <source>
        <dbReference type="Proteomes" id="UP000555728"/>
    </source>
</evidence>
<evidence type="ECO:0000256" key="1">
    <source>
        <dbReference type="ARBA" id="ARBA00008007"/>
    </source>
</evidence>
<dbReference type="Pfam" id="PF00156">
    <property type="entry name" value="Pribosyltran"/>
    <property type="match status" value="1"/>
</dbReference>
<sequence>MVQMTPTAILGKWLHGVALDVHTVSSTYQGDDADGRPQFQTRRSALGDLLYRLKYRQDRSAVAPLVEAAVTFLGPHRAKFDIIVPVPPSTRRAIQPVLVIAQGVGVRLGKPVCDCVSTGGPTQQIKAVEDPVQRATLKHGLYRVDAGVTSGRHVLLLDDLYRSGTTLNAITEVLMGQGRAQSVRVLTLTRTRINR</sequence>
<dbReference type="EMBL" id="JACIGI010000004">
    <property type="protein sequence ID" value="MBB4285014.1"/>
    <property type="molecule type" value="Genomic_DNA"/>
</dbReference>
<gene>
    <name evidence="3" type="ORF">GGD88_000728</name>
</gene>
<dbReference type="GO" id="GO:0016757">
    <property type="term" value="F:glycosyltransferase activity"/>
    <property type="evidence" value="ECO:0007669"/>
    <property type="project" value="UniProtKB-KW"/>
</dbReference>
<keyword evidence="4" id="KW-1185">Reference proteome</keyword>
<dbReference type="PANTHER" id="PTHR47505">
    <property type="entry name" value="DNA UTILIZATION PROTEIN YHGH"/>
    <property type="match status" value="1"/>
</dbReference>
<keyword evidence="3" id="KW-0808">Transferase</keyword>
<comment type="caution">
    <text evidence="3">The sequence shown here is derived from an EMBL/GenBank/DDBJ whole genome shotgun (WGS) entry which is preliminary data.</text>
</comment>
<protein>
    <submittedName>
        <fullName evidence="3">Putative amidophosphoribosyltransferase</fullName>
    </submittedName>
</protein>
<dbReference type="AlphaFoldDB" id="A0A7W6WJU5"/>